<name>A0A8J5LMQ2_ZINOF</name>
<comment type="caution">
    <text evidence="8">The sequence shown here is derived from an EMBL/GenBank/DDBJ whole genome shotgun (WGS) entry which is preliminary data.</text>
</comment>
<dbReference type="InterPro" id="IPR018244">
    <property type="entry name" value="Allrgn_V5/Tpx1_CS"/>
</dbReference>
<evidence type="ECO:0000256" key="2">
    <source>
        <dbReference type="ARBA" id="ARBA00009923"/>
    </source>
</evidence>
<protein>
    <recommendedName>
        <fullName evidence="7">SCP domain-containing protein</fullName>
    </recommendedName>
</protein>
<sequence>MGSIICVAVAIAVAYTTIPTLAQNSPGDFVAGHNSPRAAVGVGPVTWNNTVAAYAQTYANQRIGDCKLVHSNGPYGENLFWGSGDGFTAAFAVRAWADEKQYYNYASNSCAAGKECGHYTQVVWRSSTQIGCARARCKSGGVFIICSYYPPGNYVGERPY</sequence>
<dbReference type="InterPro" id="IPR035940">
    <property type="entry name" value="CAP_sf"/>
</dbReference>
<evidence type="ECO:0000256" key="1">
    <source>
        <dbReference type="ARBA" id="ARBA00003143"/>
    </source>
</evidence>
<keyword evidence="3 6" id="KW-0732">Signal</keyword>
<dbReference type="SMART" id="SM00198">
    <property type="entry name" value="SCP"/>
    <property type="match status" value="1"/>
</dbReference>
<keyword evidence="5" id="KW-0568">Pathogenesis-related protein</keyword>
<comment type="function">
    <text evidence="1">Probably involved in the defense reaction of plants against pathogens.</text>
</comment>
<evidence type="ECO:0000256" key="3">
    <source>
        <dbReference type="ARBA" id="ARBA00022729"/>
    </source>
</evidence>
<keyword evidence="5" id="KW-0611">Plant defense</keyword>
<feature type="chain" id="PRO_5035310727" description="SCP domain-containing protein" evidence="6">
    <location>
        <begin position="23"/>
        <end position="160"/>
    </location>
</feature>
<evidence type="ECO:0000256" key="4">
    <source>
        <dbReference type="ARBA" id="ARBA00023157"/>
    </source>
</evidence>
<dbReference type="Gene3D" id="3.40.33.10">
    <property type="entry name" value="CAP"/>
    <property type="match status" value="1"/>
</dbReference>
<reference evidence="8 9" key="1">
    <citation type="submission" date="2020-08" db="EMBL/GenBank/DDBJ databases">
        <title>Plant Genome Project.</title>
        <authorList>
            <person name="Zhang R.-G."/>
        </authorList>
    </citation>
    <scope>NUCLEOTIDE SEQUENCE [LARGE SCALE GENOMIC DNA]</scope>
    <source>
        <tissue evidence="8">Rhizome</tissue>
    </source>
</reference>
<dbReference type="FunFam" id="3.40.33.10:FF:000006">
    <property type="entry name" value="Putative pathogenesis-related protein 1"/>
    <property type="match status" value="1"/>
</dbReference>
<organism evidence="8 9">
    <name type="scientific">Zingiber officinale</name>
    <name type="common">Ginger</name>
    <name type="synonym">Amomum zingiber</name>
    <dbReference type="NCBI Taxonomy" id="94328"/>
    <lineage>
        <taxon>Eukaryota</taxon>
        <taxon>Viridiplantae</taxon>
        <taxon>Streptophyta</taxon>
        <taxon>Embryophyta</taxon>
        <taxon>Tracheophyta</taxon>
        <taxon>Spermatophyta</taxon>
        <taxon>Magnoliopsida</taxon>
        <taxon>Liliopsida</taxon>
        <taxon>Zingiberales</taxon>
        <taxon>Zingiberaceae</taxon>
        <taxon>Zingiber</taxon>
    </lineage>
</organism>
<accession>A0A8J5LMQ2</accession>
<dbReference type="EMBL" id="JACMSC010000005">
    <property type="protein sequence ID" value="KAG6522044.1"/>
    <property type="molecule type" value="Genomic_DNA"/>
</dbReference>
<dbReference type="GO" id="GO:0005576">
    <property type="term" value="C:extracellular region"/>
    <property type="evidence" value="ECO:0007669"/>
    <property type="project" value="InterPro"/>
</dbReference>
<evidence type="ECO:0000256" key="5">
    <source>
        <dbReference type="ARBA" id="ARBA00023265"/>
    </source>
</evidence>
<keyword evidence="4" id="KW-1015">Disulfide bond</keyword>
<feature type="signal peptide" evidence="6">
    <location>
        <begin position="1"/>
        <end position="22"/>
    </location>
</feature>
<dbReference type="Pfam" id="PF00188">
    <property type="entry name" value="CAP"/>
    <property type="match status" value="1"/>
</dbReference>
<dbReference type="Proteomes" id="UP000734854">
    <property type="component" value="Unassembled WGS sequence"/>
</dbReference>
<keyword evidence="9" id="KW-1185">Reference proteome</keyword>
<dbReference type="AlphaFoldDB" id="A0A8J5LMQ2"/>
<dbReference type="GO" id="GO:0098542">
    <property type="term" value="P:defense response to other organism"/>
    <property type="evidence" value="ECO:0007669"/>
    <property type="project" value="UniProtKB-ARBA"/>
</dbReference>
<dbReference type="PRINTS" id="PR00837">
    <property type="entry name" value="V5TPXLIKE"/>
</dbReference>
<dbReference type="PROSITE" id="PS01010">
    <property type="entry name" value="CRISP_2"/>
    <property type="match status" value="1"/>
</dbReference>
<gene>
    <name evidence="8" type="ORF">ZIOFF_019178</name>
</gene>
<dbReference type="PROSITE" id="PS01009">
    <property type="entry name" value="CRISP_1"/>
    <property type="match status" value="1"/>
</dbReference>
<evidence type="ECO:0000313" key="8">
    <source>
        <dbReference type="EMBL" id="KAG6522044.1"/>
    </source>
</evidence>
<dbReference type="CDD" id="cd05381">
    <property type="entry name" value="CAP_PR-1"/>
    <property type="match status" value="1"/>
</dbReference>
<dbReference type="InterPro" id="IPR014044">
    <property type="entry name" value="CAP_dom"/>
</dbReference>
<proteinExistence type="inferred from homology"/>
<dbReference type="PANTHER" id="PTHR10334">
    <property type="entry name" value="CYSTEINE-RICH SECRETORY PROTEIN-RELATED"/>
    <property type="match status" value="1"/>
</dbReference>
<evidence type="ECO:0000256" key="6">
    <source>
        <dbReference type="SAM" id="SignalP"/>
    </source>
</evidence>
<comment type="similarity">
    <text evidence="2">Belongs to the CRISP family.</text>
</comment>
<dbReference type="SUPFAM" id="SSF55797">
    <property type="entry name" value="PR-1-like"/>
    <property type="match status" value="1"/>
</dbReference>
<evidence type="ECO:0000313" key="9">
    <source>
        <dbReference type="Proteomes" id="UP000734854"/>
    </source>
</evidence>
<dbReference type="InterPro" id="IPR001283">
    <property type="entry name" value="CRISP-related"/>
</dbReference>
<dbReference type="PRINTS" id="PR00838">
    <property type="entry name" value="V5ALLERGEN"/>
</dbReference>
<dbReference type="InterPro" id="IPR002413">
    <property type="entry name" value="V5_allergen-like"/>
</dbReference>
<evidence type="ECO:0000259" key="7">
    <source>
        <dbReference type="SMART" id="SM00198"/>
    </source>
</evidence>
<feature type="domain" description="SCP" evidence="7">
    <location>
        <begin position="24"/>
        <end position="156"/>
    </location>
</feature>